<accession>A0AA91F424</accession>
<organism evidence="1 2">
    <name type="scientific">Mycolicibacter heraklionensis</name>
    <dbReference type="NCBI Taxonomy" id="512402"/>
    <lineage>
        <taxon>Bacteria</taxon>
        <taxon>Bacillati</taxon>
        <taxon>Actinomycetota</taxon>
        <taxon>Actinomycetes</taxon>
        <taxon>Mycobacteriales</taxon>
        <taxon>Mycobacteriaceae</taxon>
        <taxon>Mycolicibacter</taxon>
    </lineage>
</organism>
<protein>
    <submittedName>
        <fullName evidence="1">Uncharacterized protein</fullName>
    </submittedName>
</protein>
<evidence type="ECO:0000313" key="2">
    <source>
        <dbReference type="Proteomes" id="UP000093712"/>
    </source>
</evidence>
<dbReference type="EMBL" id="LZME01000007">
    <property type="protein sequence ID" value="OBK89450.1"/>
    <property type="molecule type" value="Genomic_DNA"/>
</dbReference>
<dbReference type="AlphaFoldDB" id="A0AA91F424"/>
<reference evidence="1 2" key="1">
    <citation type="submission" date="2016-06" db="EMBL/GenBank/DDBJ databases">
        <authorList>
            <person name="Sutton G."/>
            <person name="Brinkac L."/>
            <person name="Sanka R."/>
            <person name="Adams M."/>
            <person name="Lau E."/>
            <person name="Garcia-Basteiro A."/>
            <person name="Lopez-Varela E."/>
            <person name="Palencia S."/>
        </authorList>
    </citation>
    <scope>NUCLEOTIDE SEQUENCE [LARGE SCALE GENOMIC DNA]</scope>
    <source>
        <strain evidence="1 2">1211594.5</strain>
    </source>
</reference>
<name>A0AA91F424_9MYCO</name>
<sequence>MKAAQRRVRDQRIRRLVAAGKSYRQVAAAVGLRSPASVHAIVHRGRELSALERWRANGIC</sequence>
<proteinExistence type="predicted"/>
<gene>
    <name evidence="1" type="ORF">A5649_13440</name>
</gene>
<evidence type="ECO:0000313" key="1">
    <source>
        <dbReference type="EMBL" id="OBK89450.1"/>
    </source>
</evidence>
<dbReference type="RefSeq" id="WP_065038715.1">
    <property type="nucleotide sequence ID" value="NZ_LZME01000007.1"/>
</dbReference>
<dbReference type="Proteomes" id="UP000093712">
    <property type="component" value="Unassembled WGS sequence"/>
</dbReference>
<comment type="caution">
    <text evidence="1">The sequence shown here is derived from an EMBL/GenBank/DDBJ whole genome shotgun (WGS) entry which is preliminary data.</text>
</comment>